<dbReference type="SUPFAM" id="SSF51197">
    <property type="entry name" value="Clavaminate synthase-like"/>
    <property type="match status" value="1"/>
</dbReference>
<sequence>MAATVVFAGKQSLPKSVQEMAINGDEPPQEFIVKESKFGPKETSAISIPIPIIDVRLLSSEDELEKLRSALSSGGCFQAVGHGISSAFLDRVREVGKRFFTLSMEEKEKYARAPAVTDSEGYGNDVIVSEKQVRDWNYRLALDVYPQHRRKPALWPQNPSDFSEMLDEYSTKIKLLMDVLLKAMAKSLNLEEGCFLKQFADREMMHSRFNYYPRCSKPDLVLGVKPHTDSGTVTILLQDREVEGLQILIDDKWVNVPTIPDAFVVNLGDQMQIMSNGIFKSPLHRVVTNTEKLRMSVAMFNLPDPEIEIGPVDNLIDEKRPRLYQNVKDYNVIHYKCYQEGIVPLEAIKFVQHSDQN</sequence>
<dbReference type="InterPro" id="IPR027443">
    <property type="entry name" value="IPNS-like_sf"/>
</dbReference>
<dbReference type="GO" id="GO:0046872">
    <property type="term" value="F:metal ion binding"/>
    <property type="evidence" value="ECO:0007669"/>
    <property type="project" value="UniProtKB-KW"/>
</dbReference>
<dbReference type="InterPro" id="IPR044861">
    <property type="entry name" value="IPNS-like_FE2OG_OXY"/>
</dbReference>
<evidence type="ECO:0000313" key="7">
    <source>
        <dbReference type="EMBL" id="KAJ7979009.1"/>
    </source>
</evidence>
<keyword evidence="8" id="KW-1185">Reference proteome</keyword>
<dbReference type="PANTHER" id="PTHR47991">
    <property type="entry name" value="OXOGLUTARATE/IRON-DEPENDENT DIOXYGENASE"/>
    <property type="match status" value="1"/>
</dbReference>
<dbReference type="GO" id="GO:0016491">
    <property type="term" value="F:oxidoreductase activity"/>
    <property type="evidence" value="ECO:0007669"/>
    <property type="project" value="UniProtKB-KW"/>
</dbReference>
<dbReference type="KEGG" id="qsa:O6P43_002457"/>
<evidence type="ECO:0000259" key="6">
    <source>
        <dbReference type="PROSITE" id="PS51471"/>
    </source>
</evidence>
<keyword evidence="2 5" id="KW-0479">Metal-binding</keyword>
<dbReference type="InterPro" id="IPR050295">
    <property type="entry name" value="Plant_2OG-oxidoreductases"/>
</dbReference>
<keyword evidence="4 5" id="KW-0408">Iron</keyword>
<evidence type="ECO:0000256" key="5">
    <source>
        <dbReference type="RuleBase" id="RU003682"/>
    </source>
</evidence>
<dbReference type="AlphaFoldDB" id="A0AAD7QCK3"/>
<evidence type="ECO:0000313" key="8">
    <source>
        <dbReference type="Proteomes" id="UP001163823"/>
    </source>
</evidence>
<evidence type="ECO:0000256" key="4">
    <source>
        <dbReference type="ARBA" id="ARBA00023004"/>
    </source>
</evidence>
<comment type="similarity">
    <text evidence="1 5">Belongs to the iron/ascorbate-dependent oxidoreductase family.</text>
</comment>
<dbReference type="GO" id="GO:0031418">
    <property type="term" value="F:L-ascorbic acid binding"/>
    <property type="evidence" value="ECO:0007669"/>
    <property type="project" value="UniProtKB-KW"/>
</dbReference>
<dbReference type="InterPro" id="IPR026992">
    <property type="entry name" value="DIOX_N"/>
</dbReference>
<dbReference type="PROSITE" id="PS51471">
    <property type="entry name" value="FE2OG_OXY"/>
    <property type="match status" value="1"/>
</dbReference>
<name>A0AAD7QCK3_QUISA</name>
<accession>A0AAD7QCK3</accession>
<gene>
    <name evidence="7" type="ORF">O6P43_002457</name>
</gene>
<keyword evidence="5" id="KW-0560">Oxidoreductase</keyword>
<feature type="domain" description="Fe2OG dioxygenase" evidence="6">
    <location>
        <begin position="201"/>
        <end position="303"/>
    </location>
</feature>
<reference evidence="7" key="1">
    <citation type="journal article" date="2023" name="Science">
        <title>Elucidation of the pathway for biosynthesis of saponin adjuvants from the soapbark tree.</title>
        <authorList>
            <person name="Reed J."/>
            <person name="Orme A."/>
            <person name="El-Demerdash A."/>
            <person name="Owen C."/>
            <person name="Martin L.B.B."/>
            <person name="Misra R.C."/>
            <person name="Kikuchi S."/>
            <person name="Rejzek M."/>
            <person name="Martin A.C."/>
            <person name="Harkess A."/>
            <person name="Leebens-Mack J."/>
            <person name="Louveau T."/>
            <person name="Stephenson M.J."/>
            <person name="Osbourn A."/>
        </authorList>
    </citation>
    <scope>NUCLEOTIDE SEQUENCE</scope>
    <source>
        <strain evidence="7">S10</strain>
    </source>
</reference>
<dbReference type="InterPro" id="IPR005123">
    <property type="entry name" value="Oxoglu/Fe-dep_dioxygenase_dom"/>
</dbReference>
<proteinExistence type="inferred from homology"/>
<evidence type="ECO:0000256" key="1">
    <source>
        <dbReference type="ARBA" id="ARBA00008056"/>
    </source>
</evidence>
<dbReference type="Gene3D" id="2.60.120.330">
    <property type="entry name" value="B-lactam Antibiotic, Isopenicillin N Synthase, Chain"/>
    <property type="match status" value="1"/>
</dbReference>
<evidence type="ECO:0000256" key="2">
    <source>
        <dbReference type="ARBA" id="ARBA00022723"/>
    </source>
</evidence>
<dbReference type="FunFam" id="2.60.120.330:FF:000018">
    <property type="entry name" value="2-oxoglutarate (2OG) and Fe(II)-dependent oxygenase superfamily protein"/>
    <property type="match status" value="1"/>
</dbReference>
<organism evidence="7 8">
    <name type="scientific">Quillaja saponaria</name>
    <name type="common">Soap bark tree</name>
    <dbReference type="NCBI Taxonomy" id="32244"/>
    <lineage>
        <taxon>Eukaryota</taxon>
        <taxon>Viridiplantae</taxon>
        <taxon>Streptophyta</taxon>
        <taxon>Embryophyta</taxon>
        <taxon>Tracheophyta</taxon>
        <taxon>Spermatophyta</taxon>
        <taxon>Magnoliopsida</taxon>
        <taxon>eudicotyledons</taxon>
        <taxon>Gunneridae</taxon>
        <taxon>Pentapetalae</taxon>
        <taxon>rosids</taxon>
        <taxon>fabids</taxon>
        <taxon>Fabales</taxon>
        <taxon>Quillajaceae</taxon>
        <taxon>Quillaja</taxon>
    </lineage>
</organism>
<keyword evidence="3" id="KW-0847">Vitamin C</keyword>
<evidence type="ECO:0000256" key="3">
    <source>
        <dbReference type="ARBA" id="ARBA00022896"/>
    </source>
</evidence>
<protein>
    <submittedName>
        <fullName evidence="7">2-oxoglutarate (2OG) and Fe(II)-dependent oxygenase superfamily protein</fullName>
    </submittedName>
</protein>
<dbReference type="Proteomes" id="UP001163823">
    <property type="component" value="Chromosome 2"/>
</dbReference>
<dbReference type="Pfam" id="PF14226">
    <property type="entry name" value="DIOX_N"/>
    <property type="match status" value="1"/>
</dbReference>
<dbReference type="EMBL" id="JARAOO010000002">
    <property type="protein sequence ID" value="KAJ7979009.1"/>
    <property type="molecule type" value="Genomic_DNA"/>
</dbReference>
<comment type="caution">
    <text evidence="7">The sequence shown here is derived from an EMBL/GenBank/DDBJ whole genome shotgun (WGS) entry which is preliminary data.</text>
</comment>
<dbReference type="Pfam" id="PF03171">
    <property type="entry name" value="2OG-FeII_Oxy"/>
    <property type="match status" value="1"/>
</dbReference>